<evidence type="ECO:0000313" key="3">
    <source>
        <dbReference type="Proteomes" id="UP001428341"/>
    </source>
</evidence>
<evidence type="ECO:0000259" key="1">
    <source>
        <dbReference type="Pfam" id="PF03101"/>
    </source>
</evidence>
<dbReference type="Proteomes" id="UP001428341">
    <property type="component" value="Unassembled WGS sequence"/>
</dbReference>
<keyword evidence="3" id="KW-1185">Reference proteome</keyword>
<dbReference type="InterPro" id="IPR004330">
    <property type="entry name" value="FAR1_DNA_bnd_dom"/>
</dbReference>
<comment type="caution">
    <text evidence="2">The sequence shown here is derived from an EMBL/GenBank/DDBJ whole genome shotgun (WGS) entry which is preliminary data.</text>
</comment>
<dbReference type="EMBL" id="JBCGBO010000001">
    <property type="protein sequence ID" value="KAK9230245.1"/>
    <property type="molecule type" value="Genomic_DNA"/>
</dbReference>
<gene>
    <name evidence="2" type="ORF">WN944_023212</name>
</gene>
<dbReference type="PANTHER" id="PTHR46328:SF35">
    <property type="entry name" value="PROTEIN FAR1-RELATED SEQUENCE 5-LIKE"/>
    <property type="match status" value="1"/>
</dbReference>
<accession>A0AAP0MZQ7</accession>
<proteinExistence type="predicted"/>
<dbReference type="PANTHER" id="PTHR46328">
    <property type="entry name" value="FAR-RED IMPAIRED RESPONSIVE (FAR1) FAMILY PROTEIN-RELATED"/>
    <property type="match status" value="1"/>
</dbReference>
<evidence type="ECO:0000313" key="2">
    <source>
        <dbReference type="EMBL" id="KAK9230245.1"/>
    </source>
</evidence>
<reference evidence="2 3" key="1">
    <citation type="submission" date="2024-05" db="EMBL/GenBank/DDBJ databases">
        <title>Haplotype-resolved chromosome-level genome assembly of Huyou (Citrus changshanensis).</title>
        <authorList>
            <person name="Miao C."/>
            <person name="Chen W."/>
            <person name="Wu Y."/>
            <person name="Wang L."/>
            <person name="Zhao S."/>
            <person name="Grierson D."/>
            <person name="Xu C."/>
            <person name="Chen K."/>
        </authorList>
    </citation>
    <scope>NUCLEOTIDE SEQUENCE [LARGE SCALE GENOMIC DNA]</scope>
    <source>
        <strain evidence="2">01-14</strain>
        <tissue evidence="2">Leaf</tissue>
    </source>
</reference>
<name>A0AAP0MZQ7_9ROSI</name>
<dbReference type="AlphaFoldDB" id="A0AAP0MZQ7"/>
<dbReference type="Pfam" id="PF03101">
    <property type="entry name" value="FAR1"/>
    <property type="match status" value="1"/>
</dbReference>
<organism evidence="2 3">
    <name type="scientific">Citrus x changshan-huyou</name>
    <dbReference type="NCBI Taxonomy" id="2935761"/>
    <lineage>
        <taxon>Eukaryota</taxon>
        <taxon>Viridiplantae</taxon>
        <taxon>Streptophyta</taxon>
        <taxon>Embryophyta</taxon>
        <taxon>Tracheophyta</taxon>
        <taxon>Spermatophyta</taxon>
        <taxon>Magnoliopsida</taxon>
        <taxon>eudicotyledons</taxon>
        <taxon>Gunneridae</taxon>
        <taxon>Pentapetalae</taxon>
        <taxon>rosids</taxon>
        <taxon>malvids</taxon>
        <taxon>Sapindales</taxon>
        <taxon>Rutaceae</taxon>
        <taxon>Aurantioideae</taxon>
        <taxon>Citrus</taxon>
    </lineage>
</organism>
<feature type="domain" description="FAR1" evidence="1">
    <location>
        <begin position="34"/>
        <end position="96"/>
    </location>
</feature>
<protein>
    <recommendedName>
        <fullName evidence="1">FAR1 domain-containing protein</fullName>
    </recommendedName>
</protein>
<sequence>MEKDIEVEELEKIEEDDEPIIGMSFDSDVDLFIYFKEYGKRKGFPVLRRTSINDSDGILRNVTFDCGRSGETRSKSVNILKPQPNAKTGCNARLGAGLGDAGLVRDVYTISKFQEFQQELIGKMYCEFVNSMGCEYIVREDVKVGEGKKRTFF</sequence>